<evidence type="ECO:0008006" key="4">
    <source>
        <dbReference type="Google" id="ProtNLM"/>
    </source>
</evidence>
<keyword evidence="3" id="KW-1185">Reference proteome</keyword>
<dbReference type="Proteomes" id="UP001489004">
    <property type="component" value="Unassembled WGS sequence"/>
</dbReference>
<name>A0AAW1Q6E4_9CHLO</name>
<protein>
    <recommendedName>
        <fullName evidence="4">Pentatricopeptide repeat-containing protein</fullName>
    </recommendedName>
</protein>
<evidence type="ECO:0000313" key="2">
    <source>
        <dbReference type="EMBL" id="KAK9816872.1"/>
    </source>
</evidence>
<dbReference type="AlphaFoldDB" id="A0AAW1Q6E4"/>
<reference evidence="2 3" key="1">
    <citation type="journal article" date="2024" name="Nat. Commun.">
        <title>Phylogenomics reveals the evolutionary origins of lichenization in chlorophyte algae.</title>
        <authorList>
            <person name="Puginier C."/>
            <person name="Libourel C."/>
            <person name="Otte J."/>
            <person name="Skaloud P."/>
            <person name="Haon M."/>
            <person name="Grisel S."/>
            <person name="Petersen M."/>
            <person name="Berrin J.G."/>
            <person name="Delaux P.M."/>
            <person name="Dal Grande F."/>
            <person name="Keller J."/>
        </authorList>
    </citation>
    <scope>NUCLEOTIDE SEQUENCE [LARGE SCALE GENOMIC DNA]</scope>
    <source>
        <strain evidence="2 3">SAG 2043</strain>
    </source>
</reference>
<feature type="compositionally biased region" description="Low complexity" evidence="1">
    <location>
        <begin position="465"/>
        <end position="478"/>
    </location>
</feature>
<organism evidence="2 3">
    <name type="scientific">[Myrmecia] bisecta</name>
    <dbReference type="NCBI Taxonomy" id="41462"/>
    <lineage>
        <taxon>Eukaryota</taxon>
        <taxon>Viridiplantae</taxon>
        <taxon>Chlorophyta</taxon>
        <taxon>core chlorophytes</taxon>
        <taxon>Trebouxiophyceae</taxon>
        <taxon>Trebouxiales</taxon>
        <taxon>Trebouxiaceae</taxon>
        <taxon>Myrmecia</taxon>
    </lineage>
</organism>
<accession>A0AAW1Q6E4</accession>
<dbReference type="EMBL" id="JALJOR010000005">
    <property type="protein sequence ID" value="KAK9816872.1"/>
    <property type="molecule type" value="Genomic_DNA"/>
</dbReference>
<comment type="caution">
    <text evidence="2">The sequence shown here is derived from an EMBL/GenBank/DDBJ whole genome shotgun (WGS) entry which is preliminary data.</text>
</comment>
<gene>
    <name evidence="2" type="ORF">WJX72_006368</name>
</gene>
<sequence length="519" mass="56464">MHCGSVEGPAKTALLSAGMTLYNVALHTKNTRFMLYFLHHIWLDYPLPDDPYWQVSLGKKQLPAFCRVLEYHLPQIVTHRKYVCGGNWQPAHVAWLEAMADQARPARTQHGPRTPRKGLEHLANEQFVSQLRAQLTKFKSAPPDNAVELVKAGALARGAMAFASFRQYWVDTGDVLDLTCWGLPAELRLDAWEGILYFVGLLVENDVRMLNKGRTIHKLVLRMLQSHGWMMVVLHKQQSDLAVRCLAAAAAVRQTQPGKGPVGRRAAHGWWADESVDAAKAYKLLQAQLLKDRAADMKSLVQLARRVASPSDFELAIKATQAMRRARAAHQQHDNFPPYVGAALVQSALRADAPGSALEVLERAVELGLTLGMERYYDVLVQLGRRNDLAGVTRAFGAYKKAGYRPKRKLVTGLVRACNSAGQPEVAHAFLQELDLNGVIVHPKTREFVRQSLEDGGSPLAAQYSSSSAGPGAPSGAADEAVSEVAPVDLPDAGSAAAAAGAVDSKGVPIAEQVVPPAA</sequence>
<evidence type="ECO:0000313" key="3">
    <source>
        <dbReference type="Proteomes" id="UP001489004"/>
    </source>
</evidence>
<dbReference type="InterPro" id="IPR011990">
    <property type="entry name" value="TPR-like_helical_dom_sf"/>
</dbReference>
<evidence type="ECO:0000256" key="1">
    <source>
        <dbReference type="SAM" id="MobiDB-lite"/>
    </source>
</evidence>
<proteinExistence type="predicted"/>
<feature type="region of interest" description="Disordered" evidence="1">
    <location>
        <begin position="459"/>
        <end position="486"/>
    </location>
</feature>
<dbReference type="Gene3D" id="1.25.40.10">
    <property type="entry name" value="Tetratricopeptide repeat domain"/>
    <property type="match status" value="1"/>
</dbReference>